<name>A0A2V5IDB2_9EURO</name>
<reference evidence="1 2" key="1">
    <citation type="submission" date="2018-02" db="EMBL/GenBank/DDBJ databases">
        <title>The genomes of Aspergillus section Nigri reveals drivers in fungal speciation.</title>
        <authorList>
            <consortium name="DOE Joint Genome Institute"/>
            <person name="Vesth T.C."/>
            <person name="Nybo J."/>
            <person name="Theobald S."/>
            <person name="Brandl J."/>
            <person name="Frisvad J.C."/>
            <person name="Nielsen K.F."/>
            <person name="Lyhne E.K."/>
            <person name="Kogle M.E."/>
            <person name="Kuo A."/>
            <person name="Riley R."/>
            <person name="Clum A."/>
            <person name="Nolan M."/>
            <person name="Lipzen A."/>
            <person name="Salamov A."/>
            <person name="Henrissat B."/>
            <person name="Wiebenga A."/>
            <person name="De vries R.P."/>
            <person name="Grigoriev I.V."/>
            <person name="Mortensen U.H."/>
            <person name="Andersen M.R."/>
            <person name="Baker S.E."/>
        </authorList>
    </citation>
    <scope>NUCLEOTIDE SEQUENCE [LARGE SCALE GENOMIC DNA]</scope>
    <source>
        <strain evidence="1 2">CBS 114.80</strain>
    </source>
</reference>
<keyword evidence="2" id="KW-1185">Reference proteome</keyword>
<evidence type="ECO:0000313" key="2">
    <source>
        <dbReference type="Proteomes" id="UP000248817"/>
    </source>
</evidence>
<protein>
    <submittedName>
        <fullName evidence="1">Uncharacterized protein</fullName>
    </submittedName>
</protein>
<dbReference type="AlphaFoldDB" id="A0A2V5IDB2"/>
<dbReference type="EMBL" id="KZ825486">
    <property type="protein sequence ID" value="PYI33162.1"/>
    <property type="molecule type" value="Genomic_DNA"/>
</dbReference>
<accession>A0A2V5IDB2</accession>
<proteinExistence type="predicted"/>
<dbReference type="Proteomes" id="UP000248817">
    <property type="component" value="Unassembled WGS sequence"/>
</dbReference>
<organism evidence="1 2">
    <name type="scientific">Aspergillus indologenus CBS 114.80</name>
    <dbReference type="NCBI Taxonomy" id="1450541"/>
    <lineage>
        <taxon>Eukaryota</taxon>
        <taxon>Fungi</taxon>
        <taxon>Dikarya</taxon>
        <taxon>Ascomycota</taxon>
        <taxon>Pezizomycotina</taxon>
        <taxon>Eurotiomycetes</taxon>
        <taxon>Eurotiomycetidae</taxon>
        <taxon>Eurotiales</taxon>
        <taxon>Aspergillaceae</taxon>
        <taxon>Aspergillus</taxon>
        <taxon>Aspergillus subgen. Circumdati</taxon>
    </lineage>
</organism>
<sequence>MSSPPNMSTTTTLQASPTGIRMITPKSTEEDTRLNQVIAQVVSFIQTNLCEVDKLTLNTGLDIEDSPRLIRVLDAYGVRYFYHGSILVIMGACPLNSVINTLVLNILDQRSTILPHELCPYFSSYRAGILCSGTIKGKGVRPQLRIKIPDDSITFHHPGKHTIYDTIMIEVAFSESRGDLHREMLQYFEHYRPAQLAILVKIEEDLSSRTPRTDPGFRDRAAQLLLRFGNDLGKEIHATYLENSAHDTSVRPEPFTDDEILEQIQVEDWIGTIAADVEVWDLMHSEPRLRGSRTRLFPTPDRNSVPYIYAGDMIPLALHDSFPNLNVSQRLAIDTDLLCMRMAALIPRFACWRAINFFSPEDEDEDMDYNADDDEGEE</sequence>
<gene>
    <name evidence="1" type="ORF">BP00DRAFT_455719</name>
</gene>
<evidence type="ECO:0000313" key="1">
    <source>
        <dbReference type="EMBL" id="PYI33162.1"/>
    </source>
</evidence>